<evidence type="ECO:0000256" key="9">
    <source>
        <dbReference type="ARBA" id="ARBA00023065"/>
    </source>
</evidence>
<evidence type="ECO:0000256" key="5">
    <source>
        <dbReference type="ARBA" id="ARBA00022847"/>
    </source>
</evidence>
<keyword evidence="16" id="KW-1185">Reference proteome</keyword>
<dbReference type="InterPro" id="IPR001734">
    <property type="entry name" value="Na/solute_symporter"/>
</dbReference>
<protein>
    <submittedName>
        <fullName evidence="15">Uncharacterized protein</fullName>
    </submittedName>
</protein>
<comment type="caution">
    <text evidence="15">The sequence shown here is derived from an EMBL/GenBank/DDBJ whole genome shotgun (WGS) entry which is preliminary data.</text>
</comment>
<evidence type="ECO:0000256" key="6">
    <source>
        <dbReference type="ARBA" id="ARBA00022979"/>
    </source>
</evidence>
<dbReference type="GO" id="GO:0005886">
    <property type="term" value="C:plasma membrane"/>
    <property type="evidence" value="ECO:0007669"/>
    <property type="project" value="TreeGrafter"/>
</dbReference>
<dbReference type="Pfam" id="PF00474">
    <property type="entry name" value="SSF"/>
    <property type="match status" value="1"/>
</dbReference>
<dbReference type="Gene3D" id="1.20.1730.10">
    <property type="entry name" value="Sodium/glucose cotransporter"/>
    <property type="match status" value="1"/>
</dbReference>
<feature type="transmembrane region" description="Helical" evidence="14">
    <location>
        <begin position="149"/>
        <end position="166"/>
    </location>
</feature>
<name>A0A9Q1EEN1_SYNKA</name>
<evidence type="ECO:0000256" key="4">
    <source>
        <dbReference type="ARBA" id="ARBA00022692"/>
    </source>
</evidence>
<evidence type="ECO:0000313" key="16">
    <source>
        <dbReference type="Proteomes" id="UP001152622"/>
    </source>
</evidence>
<keyword evidence="6" id="KW-0530">Neurotransmitter biosynthesis</keyword>
<evidence type="ECO:0000256" key="11">
    <source>
        <dbReference type="ARBA" id="ARBA00023180"/>
    </source>
</evidence>
<organism evidence="15 16">
    <name type="scientific">Synaphobranchus kaupii</name>
    <name type="common">Kaup's arrowtooth eel</name>
    <dbReference type="NCBI Taxonomy" id="118154"/>
    <lineage>
        <taxon>Eukaryota</taxon>
        <taxon>Metazoa</taxon>
        <taxon>Chordata</taxon>
        <taxon>Craniata</taxon>
        <taxon>Vertebrata</taxon>
        <taxon>Euteleostomi</taxon>
        <taxon>Actinopterygii</taxon>
        <taxon>Neopterygii</taxon>
        <taxon>Teleostei</taxon>
        <taxon>Anguilliformes</taxon>
        <taxon>Synaphobranchidae</taxon>
        <taxon>Synaphobranchus</taxon>
    </lineage>
</organism>
<gene>
    <name evidence="15" type="ORF">SKAU_G00385510</name>
</gene>
<comment type="subcellular location">
    <subcellularLocation>
        <location evidence="1">Membrane</location>
        <topology evidence="1">Multi-pass membrane protein</topology>
    </subcellularLocation>
</comment>
<evidence type="ECO:0000256" key="8">
    <source>
        <dbReference type="ARBA" id="ARBA00023053"/>
    </source>
</evidence>
<keyword evidence="4 14" id="KW-0812">Transmembrane</keyword>
<evidence type="ECO:0000256" key="12">
    <source>
        <dbReference type="ARBA" id="ARBA00023201"/>
    </source>
</evidence>
<keyword evidence="9" id="KW-0406">Ion transport</keyword>
<evidence type="ECO:0000313" key="15">
    <source>
        <dbReference type="EMBL" id="KAJ8337331.1"/>
    </source>
</evidence>
<keyword evidence="10 14" id="KW-0472">Membrane</keyword>
<keyword evidence="5" id="KW-0769">Symport</keyword>
<evidence type="ECO:0000256" key="10">
    <source>
        <dbReference type="ARBA" id="ARBA00023136"/>
    </source>
</evidence>
<dbReference type="PANTHER" id="PTHR45897">
    <property type="entry name" value="HIGH-AFFINITY CHOLINE TRANSPORTER 1"/>
    <property type="match status" value="1"/>
</dbReference>
<keyword evidence="11" id="KW-0325">Glycoprotein</keyword>
<dbReference type="PROSITE" id="PS50283">
    <property type="entry name" value="NA_SOLUT_SYMP_3"/>
    <property type="match status" value="1"/>
</dbReference>
<dbReference type="PANTHER" id="PTHR45897:SF5">
    <property type="entry name" value="HIGH AFFINITY CHOLINE TRANSPORTER 1"/>
    <property type="match status" value="1"/>
</dbReference>
<feature type="transmembrane region" description="Helical" evidence="14">
    <location>
        <begin position="122"/>
        <end position="144"/>
    </location>
</feature>
<accession>A0A9Q1EEN1</accession>
<evidence type="ECO:0000256" key="3">
    <source>
        <dbReference type="ARBA" id="ARBA00022448"/>
    </source>
</evidence>
<evidence type="ECO:0000256" key="2">
    <source>
        <dbReference type="ARBA" id="ARBA00006434"/>
    </source>
</evidence>
<keyword evidence="8" id="KW-0915">Sodium</keyword>
<dbReference type="GO" id="GO:0008292">
    <property type="term" value="P:acetylcholine biosynthetic process"/>
    <property type="evidence" value="ECO:0007669"/>
    <property type="project" value="TreeGrafter"/>
</dbReference>
<proteinExistence type="inferred from homology"/>
<dbReference type="InterPro" id="IPR038377">
    <property type="entry name" value="Na/Glc_symporter_sf"/>
</dbReference>
<evidence type="ECO:0000256" key="1">
    <source>
        <dbReference type="ARBA" id="ARBA00004141"/>
    </source>
</evidence>
<keyword evidence="3" id="KW-0813">Transport</keyword>
<evidence type="ECO:0000256" key="7">
    <source>
        <dbReference type="ARBA" id="ARBA00022989"/>
    </source>
</evidence>
<dbReference type="AlphaFoldDB" id="A0A9Q1EEN1"/>
<dbReference type="EMBL" id="JAINUF010000019">
    <property type="protein sequence ID" value="KAJ8337331.1"/>
    <property type="molecule type" value="Genomic_DNA"/>
</dbReference>
<feature type="transmembrane region" description="Helical" evidence="14">
    <location>
        <begin position="96"/>
        <end position="116"/>
    </location>
</feature>
<reference evidence="15" key="1">
    <citation type="journal article" date="2023" name="Science">
        <title>Genome structures resolve the early diversification of teleost fishes.</title>
        <authorList>
            <person name="Parey E."/>
            <person name="Louis A."/>
            <person name="Montfort J."/>
            <person name="Bouchez O."/>
            <person name="Roques C."/>
            <person name="Iampietro C."/>
            <person name="Lluch J."/>
            <person name="Castinel A."/>
            <person name="Donnadieu C."/>
            <person name="Desvignes T."/>
            <person name="Floi Bucao C."/>
            <person name="Jouanno E."/>
            <person name="Wen M."/>
            <person name="Mejri S."/>
            <person name="Dirks R."/>
            <person name="Jansen H."/>
            <person name="Henkel C."/>
            <person name="Chen W.J."/>
            <person name="Zahm M."/>
            <person name="Cabau C."/>
            <person name="Klopp C."/>
            <person name="Thompson A.W."/>
            <person name="Robinson-Rechavi M."/>
            <person name="Braasch I."/>
            <person name="Lecointre G."/>
            <person name="Bobe J."/>
            <person name="Postlethwait J.H."/>
            <person name="Berthelot C."/>
            <person name="Roest Crollius H."/>
            <person name="Guiguen Y."/>
        </authorList>
    </citation>
    <scope>NUCLEOTIDE SEQUENCE</scope>
    <source>
        <strain evidence="15">WJC10195</strain>
    </source>
</reference>
<evidence type="ECO:0000256" key="14">
    <source>
        <dbReference type="SAM" id="Phobius"/>
    </source>
</evidence>
<keyword evidence="7 14" id="KW-1133">Transmembrane helix</keyword>
<feature type="transmembrane region" description="Helical" evidence="14">
    <location>
        <begin position="48"/>
        <end position="76"/>
    </location>
</feature>
<dbReference type="OrthoDB" id="546820at2759"/>
<evidence type="ECO:0000256" key="13">
    <source>
        <dbReference type="RuleBase" id="RU362091"/>
    </source>
</evidence>
<sequence length="258" mass="27920">MGIPSLLVGAVAASTDWNMTSYGSPSPYDRGEAGKILPIALQHLTPNYISIIGIGAVAAAVMSSMDSCLLGSASLFTNNIYKTLIRKQASDRELQWVIKISVTVVGLVGMGLAFLGNNALTFWMLGTDVMYCVMLPQLVCVLFFPVSNIYGAVGGYIAAVVLRLLSGEPLLHLPPAIHFPGCRLIDGVYVQHFPCRSLAMLFSLCAIVLISYVTSLLFEKGLLPKRWDVRQSRIYSTEKKADADSKHVASDILLDTTC</sequence>
<comment type="similarity">
    <text evidence="2 13">Belongs to the sodium:solute symporter (SSF) (TC 2.A.21) family.</text>
</comment>
<feature type="transmembrane region" description="Helical" evidence="14">
    <location>
        <begin position="198"/>
        <end position="218"/>
    </location>
</feature>
<dbReference type="Proteomes" id="UP001152622">
    <property type="component" value="Chromosome 19"/>
</dbReference>
<keyword evidence="12" id="KW-0739">Sodium transport</keyword>
<dbReference type="InterPro" id="IPR052244">
    <property type="entry name" value="Choline_transporter"/>
</dbReference>
<dbReference type="GO" id="GO:0005307">
    <property type="term" value="F:choline:sodium symporter activity"/>
    <property type="evidence" value="ECO:0007669"/>
    <property type="project" value="TreeGrafter"/>
</dbReference>